<sequence length="112" mass="13239">MTQTVNLTNQLRWIATLLELKDGVDAHDRPKQTWEDKRVLYYADIGITSTEKYLAQQNKQDVVLRILIRRDMSITQGGNRVRIRGTDYKITRIYETPDNQRMELSLDYVDHI</sequence>
<dbReference type="InterPro" id="IPR008767">
    <property type="entry name" value="Phage_SPP1_head-tail_adaptor"/>
</dbReference>
<keyword evidence="2" id="KW-1185">Reference proteome</keyword>
<dbReference type="KEGG" id="vg:26628283"/>
<dbReference type="Proteomes" id="UP000203929">
    <property type="component" value="Segment"/>
</dbReference>
<protein>
    <submittedName>
        <fullName evidence="1">Head-tail adaptor</fullName>
    </submittedName>
</protein>
<dbReference type="OrthoDB" id="32731at10239"/>
<organism evidence="1 2">
    <name type="scientific">Lactobacillus phage iA2</name>
    <dbReference type="NCBI Taxonomy" id="1739609"/>
    <lineage>
        <taxon>Viruses</taxon>
        <taxon>Duplodnaviria</taxon>
        <taxon>Heunggongvirae</taxon>
        <taxon>Uroviricota</taxon>
        <taxon>Caudoviricetes</taxon>
        <taxon>Iaduovirus</taxon>
        <taxon>Iaduovirus iA2</taxon>
    </lineage>
</organism>
<dbReference type="EMBL" id="KR905068">
    <property type="protein sequence ID" value="ALJ97950.1"/>
    <property type="molecule type" value="Genomic_DNA"/>
</dbReference>
<dbReference type="Pfam" id="PF05521">
    <property type="entry name" value="Phage_HCP"/>
    <property type="match status" value="1"/>
</dbReference>
<dbReference type="NCBIfam" id="TIGR01563">
    <property type="entry name" value="gp16_SPP1"/>
    <property type="match status" value="1"/>
</dbReference>
<dbReference type="RefSeq" id="YP_009201501.1">
    <property type="nucleotide sequence ID" value="NC_028830.1"/>
</dbReference>
<gene>
    <name evidence="1" type="ORF">iA2_8</name>
</gene>
<dbReference type="Gene3D" id="2.40.10.270">
    <property type="entry name" value="Bacteriophage SPP1 head-tail adaptor protein"/>
    <property type="match status" value="1"/>
</dbReference>
<reference evidence="1 2" key="1">
    <citation type="journal article" date="2016" name="Appl. Environ. Microbiol.">
        <title>Genomic Diversity of Phages Infecting Probiotic Strains of Lactobacillus paracasei.</title>
        <authorList>
            <person name="Mercanti D.J."/>
            <person name="Rousseau G.M."/>
            <person name="Capra M.L."/>
            <person name="Quiberoni A."/>
            <person name="Tremblay D.M."/>
            <person name="Labrie S.J."/>
            <person name="Moineau S."/>
        </authorList>
    </citation>
    <scope>NUCLEOTIDE SEQUENCE [LARGE SCALE GENOMIC DNA]</scope>
</reference>
<evidence type="ECO:0000313" key="1">
    <source>
        <dbReference type="EMBL" id="ALJ97950.1"/>
    </source>
</evidence>
<dbReference type="InterPro" id="IPR038666">
    <property type="entry name" value="SSP1_head-tail_sf"/>
</dbReference>
<dbReference type="GeneID" id="26628283"/>
<evidence type="ECO:0000313" key="2">
    <source>
        <dbReference type="Proteomes" id="UP000203929"/>
    </source>
</evidence>
<proteinExistence type="predicted"/>
<name>A0A0N7IRA3_9CAUD</name>
<accession>A0A0N7IRA3</accession>